<evidence type="ECO:0000256" key="1">
    <source>
        <dbReference type="ARBA" id="ARBA00009199"/>
    </source>
</evidence>
<reference evidence="4 5" key="1">
    <citation type="submission" date="2023-07" db="EMBL/GenBank/DDBJ databases">
        <title>Comparative genomics of wheat-associated soil bacteria to identify genetic determinants of phenazine resistance.</title>
        <authorList>
            <person name="Mouncey N."/>
        </authorList>
    </citation>
    <scope>NUCLEOTIDE SEQUENCE [LARGE SCALE GENOMIC DNA]</scope>
    <source>
        <strain evidence="4 5">B2I6</strain>
    </source>
</reference>
<feature type="region of interest" description="Disordered" evidence="2">
    <location>
        <begin position="418"/>
        <end position="445"/>
    </location>
</feature>
<evidence type="ECO:0000313" key="4">
    <source>
        <dbReference type="EMBL" id="MDQ0582779.1"/>
    </source>
</evidence>
<protein>
    <submittedName>
        <fullName evidence="4">Amidase</fullName>
        <ecNumber evidence="4">3.5.1.4</ecNumber>
    </submittedName>
</protein>
<comment type="caution">
    <text evidence="4">The sequence shown here is derived from an EMBL/GenBank/DDBJ whole genome shotgun (WGS) entry which is preliminary data.</text>
</comment>
<dbReference type="PANTHER" id="PTHR11895">
    <property type="entry name" value="TRANSAMIDASE"/>
    <property type="match status" value="1"/>
</dbReference>
<evidence type="ECO:0000256" key="2">
    <source>
        <dbReference type="SAM" id="MobiDB-lite"/>
    </source>
</evidence>
<feature type="domain" description="Amidase" evidence="3">
    <location>
        <begin position="322"/>
        <end position="409"/>
    </location>
</feature>
<dbReference type="GO" id="GO:0004040">
    <property type="term" value="F:amidase activity"/>
    <property type="evidence" value="ECO:0007669"/>
    <property type="project" value="UniProtKB-EC"/>
</dbReference>
<sequence>MPVRPGSLGWPPAVEIAAAVRAGRLSAVDAAGEALARIARVDRSLCAFAEVWEERARAWAREVDARVAAGERLPLAGVPIGVKGRHGLGAAGPLIAAGCVPVGATAVPGPGTPWQTWGLGAHGRTVNPWRPDRTPGGSSAGSAAAVAAGLVPLATGSDGAGSVRIPAAWCGVIGLKTTNRRPSPGRGAASPARDRTGLAAPGVLVHHAADAEAYMQVMTPRAPTDPVPSMDPASVTGPAPSTDPAPVMGPAPSAGSVPPVAVFSADLGFADPDPEPLALARAAAGRLAEAGVVRLLPSCDVPLRLADPAPAWLALRTPGADLRAAEDVRAANDRLLADLFSRVDLLLTPTTPNAAHGHEGPGSRFSTALTWAFNLSGHPAISIPAGLGTDGCPVGLHMVAAHGRESALLTVATGASGASAARTAPAPRTAPAAPASPWPDPCRRP</sequence>
<feature type="domain" description="Amidase" evidence="3">
    <location>
        <begin position="94"/>
        <end position="230"/>
    </location>
</feature>
<evidence type="ECO:0000313" key="5">
    <source>
        <dbReference type="Proteomes" id="UP001230654"/>
    </source>
</evidence>
<evidence type="ECO:0000259" key="3">
    <source>
        <dbReference type="Pfam" id="PF01425"/>
    </source>
</evidence>
<keyword evidence="5" id="KW-1185">Reference proteome</keyword>
<feature type="compositionally biased region" description="Pro residues" evidence="2">
    <location>
        <begin position="434"/>
        <end position="445"/>
    </location>
</feature>
<dbReference type="Pfam" id="PF01425">
    <property type="entry name" value="Amidase"/>
    <property type="match status" value="3"/>
</dbReference>
<feature type="region of interest" description="Disordered" evidence="2">
    <location>
        <begin position="220"/>
        <end position="252"/>
    </location>
</feature>
<dbReference type="InterPro" id="IPR036928">
    <property type="entry name" value="AS_sf"/>
</dbReference>
<dbReference type="Proteomes" id="UP001230654">
    <property type="component" value="Unassembled WGS sequence"/>
</dbReference>
<dbReference type="SUPFAM" id="SSF75304">
    <property type="entry name" value="Amidase signature (AS) enzymes"/>
    <property type="match status" value="1"/>
</dbReference>
<proteinExistence type="inferred from homology"/>
<keyword evidence="4" id="KW-0378">Hydrolase</keyword>
<feature type="domain" description="Amidase" evidence="3">
    <location>
        <begin position="33"/>
        <end position="83"/>
    </location>
</feature>
<comment type="similarity">
    <text evidence="1">Belongs to the amidase family.</text>
</comment>
<dbReference type="Gene3D" id="3.90.1300.10">
    <property type="entry name" value="Amidase signature (AS) domain"/>
    <property type="match status" value="1"/>
</dbReference>
<dbReference type="InterPro" id="IPR023631">
    <property type="entry name" value="Amidase_dom"/>
</dbReference>
<feature type="compositionally biased region" description="Low complexity" evidence="2">
    <location>
        <begin position="418"/>
        <end position="433"/>
    </location>
</feature>
<organism evidence="4 5">
    <name type="scientific">Streptomyces rishiriensis</name>
    <dbReference type="NCBI Taxonomy" id="68264"/>
    <lineage>
        <taxon>Bacteria</taxon>
        <taxon>Bacillati</taxon>
        <taxon>Actinomycetota</taxon>
        <taxon>Actinomycetes</taxon>
        <taxon>Kitasatosporales</taxon>
        <taxon>Streptomycetaceae</taxon>
        <taxon>Streptomyces</taxon>
    </lineage>
</organism>
<accession>A0ABU0NUU4</accession>
<dbReference type="InterPro" id="IPR000120">
    <property type="entry name" value="Amidase"/>
</dbReference>
<name>A0ABU0NUU4_STRRH</name>
<dbReference type="EC" id="3.5.1.4" evidence="4"/>
<gene>
    <name evidence="4" type="ORF">QF030_004957</name>
</gene>
<dbReference type="PANTHER" id="PTHR11895:SF7">
    <property type="entry name" value="GLUTAMYL-TRNA(GLN) AMIDOTRANSFERASE SUBUNIT A, MITOCHONDRIAL"/>
    <property type="match status" value="1"/>
</dbReference>
<dbReference type="EMBL" id="JAUSWV010000002">
    <property type="protein sequence ID" value="MDQ0582779.1"/>
    <property type="molecule type" value="Genomic_DNA"/>
</dbReference>